<dbReference type="PANTHER" id="PTHR30188:SF4">
    <property type="entry name" value="PROTEIN TRIGALACTOSYLDIACYLGLYCEROL 1, CHLOROPLASTIC"/>
    <property type="match status" value="1"/>
</dbReference>
<keyword evidence="1" id="KW-0472">Membrane</keyword>
<name>A0ABS5F739_9PROT</name>
<feature type="transmembrane region" description="Helical" evidence="1">
    <location>
        <begin position="156"/>
        <end position="180"/>
    </location>
</feature>
<feature type="transmembrane region" description="Helical" evidence="1">
    <location>
        <begin position="186"/>
        <end position="207"/>
    </location>
</feature>
<keyword evidence="1" id="KW-0812">Transmembrane</keyword>
<feature type="transmembrane region" description="Helical" evidence="1">
    <location>
        <begin position="250"/>
        <end position="268"/>
    </location>
</feature>
<proteinExistence type="predicted"/>
<keyword evidence="3" id="KW-1185">Reference proteome</keyword>
<dbReference type="EMBL" id="JAAGBB010000055">
    <property type="protein sequence ID" value="MBR0668364.1"/>
    <property type="molecule type" value="Genomic_DNA"/>
</dbReference>
<dbReference type="RefSeq" id="WP_211856140.1">
    <property type="nucleotide sequence ID" value="NZ_JAAGBB010000055.1"/>
</dbReference>
<reference evidence="3" key="1">
    <citation type="journal article" date="2021" name="Syst. Appl. Microbiol.">
        <title>Roseomonas hellenica sp. nov., isolated from roots of wild-growing Alkanna tinctoria.</title>
        <authorList>
            <person name="Rat A."/>
            <person name="Naranjo H.D."/>
            <person name="Lebbe L."/>
            <person name="Cnockaert M."/>
            <person name="Krigas N."/>
            <person name="Grigoriadou K."/>
            <person name="Maloupa E."/>
            <person name="Willems A."/>
        </authorList>
    </citation>
    <scope>NUCLEOTIDE SEQUENCE [LARGE SCALE GENOMIC DNA]</scope>
    <source>
        <strain evidence="3">LMG 31523</strain>
    </source>
</reference>
<dbReference type="Pfam" id="PF02405">
    <property type="entry name" value="MlaE"/>
    <property type="match status" value="1"/>
</dbReference>
<sequence>MSMNSHAAIAPSLLARIGAPVRRRAAFLLLMASLGLGVLREAALGDAWRRPVRAEFRRVLREAAGGGFSTIAVTAALIGLGLVSQAIYWLGEAGQEGIVGTVLVTVLVRELAPVLVGFVLLGRSGMVAIVELGAMQAGGQLRALQGMGLDPFRLLVLPRVAAFAVTGFTLGIIFVLIALLTGFVAGSLLGVVQLSLFGFLDAVLRAMGARDFLLFPGKLVMIGALVGLTSTITGLSARRGDSTATLLPRGFLRGVLAVLLCSALLSLAV</sequence>
<keyword evidence="1" id="KW-1133">Transmembrane helix</keyword>
<gene>
    <name evidence="2" type="ORF">GXW71_28690</name>
</gene>
<dbReference type="Proteomes" id="UP001196870">
    <property type="component" value="Unassembled WGS sequence"/>
</dbReference>
<evidence type="ECO:0000313" key="3">
    <source>
        <dbReference type="Proteomes" id="UP001196870"/>
    </source>
</evidence>
<evidence type="ECO:0000256" key="1">
    <source>
        <dbReference type="SAM" id="Phobius"/>
    </source>
</evidence>
<organism evidence="2 3">
    <name type="scientific">Plastoroseomonas hellenica</name>
    <dbReference type="NCBI Taxonomy" id="2687306"/>
    <lineage>
        <taxon>Bacteria</taxon>
        <taxon>Pseudomonadati</taxon>
        <taxon>Pseudomonadota</taxon>
        <taxon>Alphaproteobacteria</taxon>
        <taxon>Acetobacterales</taxon>
        <taxon>Acetobacteraceae</taxon>
        <taxon>Plastoroseomonas</taxon>
    </lineage>
</organism>
<dbReference type="InterPro" id="IPR030802">
    <property type="entry name" value="Permease_MalE"/>
</dbReference>
<protein>
    <submittedName>
        <fullName evidence="2">ABC transporter permease</fullName>
    </submittedName>
</protein>
<evidence type="ECO:0000313" key="2">
    <source>
        <dbReference type="EMBL" id="MBR0668364.1"/>
    </source>
</evidence>
<feature type="transmembrane region" description="Helical" evidence="1">
    <location>
        <begin position="68"/>
        <end position="91"/>
    </location>
</feature>
<dbReference type="PANTHER" id="PTHR30188">
    <property type="entry name" value="ABC TRANSPORTER PERMEASE PROTEIN-RELATED"/>
    <property type="match status" value="1"/>
</dbReference>
<accession>A0ABS5F739</accession>
<feature type="transmembrane region" description="Helical" evidence="1">
    <location>
        <begin position="219"/>
        <end position="238"/>
    </location>
</feature>
<comment type="caution">
    <text evidence="2">The sequence shown here is derived from an EMBL/GenBank/DDBJ whole genome shotgun (WGS) entry which is preliminary data.</text>
</comment>